<dbReference type="Pfam" id="PF00017">
    <property type="entry name" value="SH2"/>
    <property type="match status" value="1"/>
</dbReference>
<dbReference type="GO" id="GO:0016477">
    <property type="term" value="P:cell migration"/>
    <property type="evidence" value="ECO:0007669"/>
    <property type="project" value="TreeGrafter"/>
</dbReference>
<dbReference type="GO" id="GO:0030971">
    <property type="term" value="F:receptor tyrosine kinase binding"/>
    <property type="evidence" value="ECO:0007669"/>
    <property type="project" value="TreeGrafter"/>
</dbReference>
<dbReference type="SMART" id="SM00252">
    <property type="entry name" value="SH2"/>
    <property type="match status" value="1"/>
</dbReference>
<keyword evidence="4" id="KW-1185">Reference proteome</keyword>
<dbReference type="InterPro" id="IPR000980">
    <property type="entry name" value="SH2"/>
</dbReference>
<feature type="domain" description="SH2" evidence="3">
    <location>
        <begin position="116"/>
        <end position="222"/>
    </location>
</feature>
<evidence type="ECO:0000256" key="1">
    <source>
        <dbReference type="ARBA" id="ARBA00022999"/>
    </source>
</evidence>
<protein>
    <submittedName>
        <fullName evidence="5">SH2 domain-containing protein</fullName>
    </submittedName>
</protein>
<proteinExistence type="predicted"/>
<reference evidence="5" key="2">
    <citation type="submission" date="2016-06" db="UniProtKB">
        <authorList>
            <consortium name="WormBaseParasite"/>
        </authorList>
    </citation>
    <scope>IDENTIFICATION</scope>
</reference>
<dbReference type="PANTHER" id="PTHR19969:SF5">
    <property type="entry name" value="CRK-LIKE PROTEIN"/>
    <property type="match status" value="1"/>
</dbReference>
<keyword evidence="1 2" id="KW-0727">SH2 domain</keyword>
<dbReference type="InterPro" id="IPR036860">
    <property type="entry name" value="SH2_dom_sf"/>
</dbReference>
<dbReference type="InterPro" id="IPR051184">
    <property type="entry name" value="Tyrosine-phos_adapter"/>
</dbReference>
<reference evidence="4" key="1">
    <citation type="submission" date="2014-05" db="EMBL/GenBank/DDBJ databases">
        <title>The genome and life-stage specific transcriptomes of Globodera pallida elucidate key aspects of plant parasitism by a cyst nematode.</title>
        <authorList>
            <person name="Cotton J.A."/>
            <person name="Lilley C.J."/>
            <person name="Jones L.M."/>
            <person name="Kikuchi T."/>
            <person name="Reid A.J."/>
            <person name="Thorpe P."/>
            <person name="Tsai I.J."/>
            <person name="Beasley H."/>
            <person name="Blok V."/>
            <person name="Cock P.J.A."/>
            <person name="Van den Akker S.E."/>
            <person name="Holroyd N."/>
            <person name="Hunt M."/>
            <person name="Mantelin S."/>
            <person name="Naghra H."/>
            <person name="Pain A."/>
            <person name="Palomares-Rius J.E."/>
            <person name="Zarowiecki M."/>
            <person name="Berriman M."/>
            <person name="Jones J.T."/>
            <person name="Urwin P.E."/>
        </authorList>
    </citation>
    <scope>NUCLEOTIDE SEQUENCE [LARGE SCALE GENOMIC DNA]</scope>
    <source>
        <strain evidence="4">Lindley</strain>
    </source>
</reference>
<dbReference type="GO" id="GO:0007167">
    <property type="term" value="P:enzyme-linked receptor protein signaling pathway"/>
    <property type="evidence" value="ECO:0007669"/>
    <property type="project" value="TreeGrafter"/>
</dbReference>
<dbReference type="WBParaSite" id="GPLIN_001628300">
    <property type="protein sequence ID" value="GPLIN_001628300"/>
    <property type="gene ID" value="GPLIN_001628300"/>
</dbReference>
<evidence type="ECO:0000313" key="4">
    <source>
        <dbReference type="Proteomes" id="UP000050741"/>
    </source>
</evidence>
<dbReference type="GO" id="GO:0035591">
    <property type="term" value="F:signaling adaptor activity"/>
    <property type="evidence" value="ECO:0007669"/>
    <property type="project" value="TreeGrafter"/>
</dbReference>
<dbReference type="GO" id="GO:0005737">
    <property type="term" value="C:cytoplasm"/>
    <property type="evidence" value="ECO:0007669"/>
    <property type="project" value="TreeGrafter"/>
</dbReference>
<accession>A0A183CTS5</accession>
<evidence type="ECO:0000259" key="3">
    <source>
        <dbReference type="PROSITE" id="PS50001"/>
    </source>
</evidence>
<dbReference type="Gene3D" id="3.30.505.10">
    <property type="entry name" value="SH2 domain"/>
    <property type="match status" value="1"/>
</dbReference>
<evidence type="ECO:0000313" key="5">
    <source>
        <dbReference type="WBParaSite" id="GPLIN_001628300"/>
    </source>
</evidence>
<organism evidence="4 5">
    <name type="scientific">Globodera pallida</name>
    <name type="common">Potato cyst nematode worm</name>
    <name type="synonym">Heterodera pallida</name>
    <dbReference type="NCBI Taxonomy" id="36090"/>
    <lineage>
        <taxon>Eukaryota</taxon>
        <taxon>Metazoa</taxon>
        <taxon>Ecdysozoa</taxon>
        <taxon>Nematoda</taxon>
        <taxon>Chromadorea</taxon>
        <taxon>Rhabditida</taxon>
        <taxon>Tylenchina</taxon>
        <taxon>Tylenchomorpha</taxon>
        <taxon>Tylenchoidea</taxon>
        <taxon>Heteroderidae</taxon>
        <taxon>Heteroderinae</taxon>
        <taxon>Globodera</taxon>
    </lineage>
</organism>
<dbReference type="AlphaFoldDB" id="A0A183CTS5"/>
<sequence length="222" mass="25191">MFLTCSDQDHGAHRNQAIMSNQIVNSIGPFVVPHRGKSRNSASFGKSFTRIFINTQLTASISTGGERKYHLLDSVKRDTLYELISFYTRNALDTPTSRPFCKRRARNRSPHLGKPWFSAHADTEQAEKLLNAVAMDGAFLVRYSSTDKTVFVVSLRIDNKLCHYRLKLCAKLVDFYTANPFVRGVSLKFPINEQTISQYTDQNGGQLQLDGFYVDLNNLDKE</sequence>
<dbReference type="PANTHER" id="PTHR19969">
    <property type="entry name" value="SH2-SH3 ADAPTOR PROTEIN-RELATED"/>
    <property type="match status" value="1"/>
</dbReference>
<dbReference type="PROSITE" id="PS50001">
    <property type="entry name" value="SH2"/>
    <property type="match status" value="1"/>
</dbReference>
<dbReference type="SUPFAM" id="SSF55550">
    <property type="entry name" value="SH2 domain"/>
    <property type="match status" value="1"/>
</dbReference>
<name>A0A183CTS5_GLOPA</name>
<dbReference type="Proteomes" id="UP000050741">
    <property type="component" value="Unassembled WGS sequence"/>
</dbReference>
<evidence type="ECO:0000256" key="2">
    <source>
        <dbReference type="PROSITE-ProRule" id="PRU00191"/>
    </source>
</evidence>